<organism evidence="1">
    <name type="scientific">Sesamum angustifolium</name>
    <dbReference type="NCBI Taxonomy" id="2727405"/>
    <lineage>
        <taxon>Eukaryota</taxon>
        <taxon>Viridiplantae</taxon>
        <taxon>Streptophyta</taxon>
        <taxon>Embryophyta</taxon>
        <taxon>Tracheophyta</taxon>
        <taxon>Spermatophyta</taxon>
        <taxon>Magnoliopsida</taxon>
        <taxon>eudicotyledons</taxon>
        <taxon>Gunneridae</taxon>
        <taxon>Pentapetalae</taxon>
        <taxon>asterids</taxon>
        <taxon>lamiids</taxon>
        <taxon>Lamiales</taxon>
        <taxon>Pedaliaceae</taxon>
        <taxon>Sesamum</taxon>
    </lineage>
</organism>
<accession>A0AAW2MTI1</accession>
<dbReference type="EMBL" id="JACGWK010000009">
    <property type="protein sequence ID" value="KAL0334033.1"/>
    <property type="molecule type" value="Genomic_DNA"/>
</dbReference>
<comment type="caution">
    <text evidence="1">The sequence shown here is derived from an EMBL/GenBank/DDBJ whole genome shotgun (WGS) entry which is preliminary data.</text>
</comment>
<dbReference type="AlphaFoldDB" id="A0AAW2MTI1"/>
<reference evidence="1" key="2">
    <citation type="journal article" date="2024" name="Plant">
        <title>Genomic evolution and insights into agronomic trait innovations of Sesamum species.</title>
        <authorList>
            <person name="Miao H."/>
            <person name="Wang L."/>
            <person name="Qu L."/>
            <person name="Liu H."/>
            <person name="Sun Y."/>
            <person name="Le M."/>
            <person name="Wang Q."/>
            <person name="Wei S."/>
            <person name="Zheng Y."/>
            <person name="Lin W."/>
            <person name="Duan Y."/>
            <person name="Cao H."/>
            <person name="Xiong S."/>
            <person name="Wang X."/>
            <person name="Wei L."/>
            <person name="Li C."/>
            <person name="Ma Q."/>
            <person name="Ju M."/>
            <person name="Zhao R."/>
            <person name="Li G."/>
            <person name="Mu C."/>
            <person name="Tian Q."/>
            <person name="Mei H."/>
            <person name="Zhang T."/>
            <person name="Gao T."/>
            <person name="Zhang H."/>
        </authorList>
    </citation>
    <scope>NUCLEOTIDE SEQUENCE</scope>
    <source>
        <strain evidence="1">G01</strain>
    </source>
</reference>
<sequence length="61" mass="7260">MVQAQMRMPHSEWAHMMVETVAMLPKQLKNQWQVMEQPGHDHDYSSSTYTSKYELKQSLHL</sequence>
<reference evidence="1" key="1">
    <citation type="submission" date="2020-06" db="EMBL/GenBank/DDBJ databases">
        <authorList>
            <person name="Li T."/>
            <person name="Hu X."/>
            <person name="Zhang T."/>
            <person name="Song X."/>
            <person name="Zhang H."/>
            <person name="Dai N."/>
            <person name="Sheng W."/>
            <person name="Hou X."/>
            <person name="Wei L."/>
        </authorList>
    </citation>
    <scope>NUCLEOTIDE SEQUENCE</scope>
    <source>
        <strain evidence="1">G01</strain>
        <tissue evidence="1">Leaf</tissue>
    </source>
</reference>
<gene>
    <name evidence="1" type="ORF">Sangu_1559500</name>
</gene>
<name>A0AAW2MTI1_9LAMI</name>
<protein>
    <submittedName>
        <fullName evidence="1">Uncharacterized protein</fullName>
    </submittedName>
</protein>
<evidence type="ECO:0000313" key="1">
    <source>
        <dbReference type="EMBL" id="KAL0334033.1"/>
    </source>
</evidence>
<proteinExistence type="predicted"/>